<protein>
    <submittedName>
        <fullName evidence="2">Uncharacterized protein</fullName>
    </submittedName>
</protein>
<evidence type="ECO:0000313" key="2">
    <source>
        <dbReference type="EMBL" id="VIO57605.1"/>
    </source>
</evidence>
<dbReference type="AlphaFoldDB" id="A0A4E9DNX0"/>
<dbReference type="EMBL" id="CAAKMV010000130">
    <property type="protein sequence ID" value="VIO57605.1"/>
    <property type="molecule type" value="Genomic_DNA"/>
</dbReference>
<name>A0A4E9DNX0_GIBZA</name>
<sequence>MWRVAYEGLLLMYNLRDGKVSALMDKVFEVVSIEKHSTDERYTVHALEDLNAMSYIWPS</sequence>
<reference evidence="2" key="1">
    <citation type="submission" date="2019-04" db="EMBL/GenBank/DDBJ databases">
        <authorList>
            <person name="Melise S."/>
            <person name="Noan J."/>
            <person name="Okalmin O."/>
        </authorList>
    </citation>
    <scope>NUCLEOTIDE SEQUENCE</scope>
    <source>
        <strain evidence="2">FN9</strain>
    </source>
</reference>
<evidence type="ECO:0000313" key="1">
    <source>
        <dbReference type="EMBL" id="CAG1964526.1"/>
    </source>
</evidence>
<proteinExistence type="predicted"/>
<dbReference type="EMBL" id="CAJPIJ010000055">
    <property type="protein sequence ID" value="CAG1964526.1"/>
    <property type="molecule type" value="Genomic_DNA"/>
</dbReference>
<gene>
    <name evidence="2" type="ORF">FUG_LOCUS257721</name>
    <name evidence="1" type="ORF">MDCFG202_LOCUS20934</name>
</gene>
<accession>A0A4E9DNX0</accession>
<reference evidence="1" key="2">
    <citation type="submission" date="2021-03" db="EMBL/GenBank/DDBJ databases">
        <authorList>
            <person name="Alouane T."/>
            <person name="Langin T."/>
            <person name="Bonhomme L."/>
        </authorList>
    </citation>
    <scope>NUCLEOTIDE SEQUENCE</scope>
    <source>
        <strain evidence="1">MDC_Fg202</strain>
    </source>
</reference>
<dbReference type="Proteomes" id="UP000746612">
    <property type="component" value="Unassembled WGS sequence"/>
</dbReference>
<organism evidence="2">
    <name type="scientific">Gibberella zeae</name>
    <name type="common">Wheat head blight fungus</name>
    <name type="synonym">Fusarium graminearum</name>
    <dbReference type="NCBI Taxonomy" id="5518"/>
    <lineage>
        <taxon>Eukaryota</taxon>
        <taxon>Fungi</taxon>
        <taxon>Dikarya</taxon>
        <taxon>Ascomycota</taxon>
        <taxon>Pezizomycotina</taxon>
        <taxon>Sordariomycetes</taxon>
        <taxon>Hypocreomycetidae</taxon>
        <taxon>Hypocreales</taxon>
        <taxon>Nectriaceae</taxon>
        <taxon>Fusarium</taxon>
    </lineage>
</organism>